<dbReference type="PANTHER" id="PTHR23248">
    <property type="entry name" value="PHOSPHOLIPID SCRAMBLASE-RELATED"/>
    <property type="match status" value="1"/>
</dbReference>
<comment type="similarity">
    <text evidence="1 2">Belongs to the phospholipid scramblase family.</text>
</comment>
<dbReference type="InterPro" id="IPR025659">
    <property type="entry name" value="Tubby-like_C"/>
</dbReference>
<proteinExistence type="inferred from homology"/>
<dbReference type="SUPFAM" id="SSF54518">
    <property type="entry name" value="Tubby C-terminal domain-like"/>
    <property type="match status" value="1"/>
</dbReference>
<protein>
    <recommendedName>
        <fullName evidence="2">Phospholipid scramblase</fullName>
    </recommendedName>
</protein>
<dbReference type="RefSeq" id="XP_018985847.1">
    <property type="nucleotide sequence ID" value="XM_019128454.1"/>
</dbReference>
<sequence length="323" mass="36797">MIRTVLPRLARTIYTPGVMPVRAYTDPRIRRNVKAVLARRSRKMREQGVEWAEPKTAVPRFQPQYDYPTYAVPNPQGVLTAQETISSILSQPTLVVERQIEMMNVVLGFEQANHYRIMDAMGNVLGSMRERDFGIGKMILRQVTRLHRPFLVDVFDVNENHIFTIRRPFSFINSHIKAILPGVQGDDTDGVVIGESIQSWHLWRRRYNLFKKTGVDNYDQFGSIDSGFLSFNFPVHDENGGVMGAVDRNWVGLGREMFTDTGVYVLRFDPASFQGMEDVYPQLSGPMALDQRAVMLGNAVSIDFDYFSRHSGRGGLMSFGSYE</sequence>
<dbReference type="Proteomes" id="UP000094336">
    <property type="component" value="Unassembled WGS sequence"/>
</dbReference>
<dbReference type="InterPro" id="IPR005552">
    <property type="entry name" value="Scramblase"/>
</dbReference>
<accession>A0A1E3QS48</accession>
<keyword evidence="4" id="KW-1185">Reference proteome</keyword>
<dbReference type="EMBL" id="KV454429">
    <property type="protein sequence ID" value="ODQ80519.1"/>
    <property type="molecule type" value="Genomic_DNA"/>
</dbReference>
<evidence type="ECO:0000313" key="4">
    <source>
        <dbReference type="Proteomes" id="UP000094336"/>
    </source>
</evidence>
<name>A0A1E3QS48_9ASCO</name>
<organism evidence="3 4">
    <name type="scientific">Babjeviella inositovora NRRL Y-12698</name>
    <dbReference type="NCBI Taxonomy" id="984486"/>
    <lineage>
        <taxon>Eukaryota</taxon>
        <taxon>Fungi</taxon>
        <taxon>Dikarya</taxon>
        <taxon>Ascomycota</taxon>
        <taxon>Saccharomycotina</taxon>
        <taxon>Pichiomycetes</taxon>
        <taxon>Serinales incertae sedis</taxon>
        <taxon>Babjeviella</taxon>
    </lineage>
</organism>
<evidence type="ECO:0000256" key="1">
    <source>
        <dbReference type="ARBA" id="ARBA00005350"/>
    </source>
</evidence>
<dbReference type="GeneID" id="30146307"/>
<reference evidence="4" key="1">
    <citation type="submission" date="2016-05" db="EMBL/GenBank/DDBJ databases">
        <title>Comparative genomics of biotechnologically important yeasts.</title>
        <authorList>
            <consortium name="DOE Joint Genome Institute"/>
            <person name="Riley R."/>
            <person name="Haridas S."/>
            <person name="Wolfe K.H."/>
            <person name="Lopes M.R."/>
            <person name="Hittinger C.T."/>
            <person name="Goker M."/>
            <person name="Salamov A."/>
            <person name="Wisecaver J."/>
            <person name="Long T.M."/>
            <person name="Aerts A.L."/>
            <person name="Barry K."/>
            <person name="Choi C."/>
            <person name="Clum A."/>
            <person name="Coughlan A.Y."/>
            <person name="Deshpande S."/>
            <person name="Douglass A.P."/>
            <person name="Hanson S.J."/>
            <person name="Klenk H.-P."/>
            <person name="Labutti K."/>
            <person name="Lapidus A."/>
            <person name="Lindquist E."/>
            <person name="Lipzen A."/>
            <person name="Meier-Kolthoff J.P."/>
            <person name="Ohm R.A."/>
            <person name="Otillar R.P."/>
            <person name="Pangilinan J."/>
            <person name="Peng Y."/>
            <person name="Rokas A."/>
            <person name="Rosa C.A."/>
            <person name="Scheuner C."/>
            <person name="Sibirny A.A."/>
            <person name="Slot J.C."/>
            <person name="Stielow J.B."/>
            <person name="Sun H."/>
            <person name="Kurtzman C.P."/>
            <person name="Blackwell M."/>
            <person name="Grigoriev I.V."/>
            <person name="Jeffries T.W."/>
        </authorList>
    </citation>
    <scope>NUCLEOTIDE SEQUENCE [LARGE SCALE GENOMIC DNA]</scope>
    <source>
        <strain evidence="4">NRRL Y-12698</strain>
    </source>
</reference>
<dbReference type="PANTHER" id="PTHR23248:SF9">
    <property type="entry name" value="PHOSPHOLIPID SCRAMBLASE"/>
    <property type="match status" value="1"/>
</dbReference>
<dbReference type="STRING" id="984486.A0A1E3QS48"/>
<dbReference type="GO" id="GO:0005886">
    <property type="term" value="C:plasma membrane"/>
    <property type="evidence" value="ECO:0007669"/>
    <property type="project" value="TreeGrafter"/>
</dbReference>
<dbReference type="AlphaFoldDB" id="A0A1E3QS48"/>
<evidence type="ECO:0000313" key="3">
    <source>
        <dbReference type="EMBL" id="ODQ80519.1"/>
    </source>
</evidence>
<evidence type="ECO:0000256" key="2">
    <source>
        <dbReference type="RuleBase" id="RU363116"/>
    </source>
</evidence>
<dbReference type="GO" id="GO:0017128">
    <property type="term" value="F:phospholipid scramblase activity"/>
    <property type="evidence" value="ECO:0007669"/>
    <property type="project" value="InterPro"/>
</dbReference>
<dbReference type="Pfam" id="PF03803">
    <property type="entry name" value="Scramblase"/>
    <property type="match status" value="1"/>
</dbReference>
<dbReference type="OrthoDB" id="191150at2759"/>
<gene>
    <name evidence="3" type="ORF">BABINDRAFT_160794</name>
</gene>